<feature type="compositionally biased region" description="Basic and acidic residues" evidence="1">
    <location>
        <begin position="94"/>
        <end position="106"/>
    </location>
</feature>
<keyword evidence="2" id="KW-0472">Membrane</keyword>
<feature type="region of interest" description="Disordered" evidence="1">
    <location>
        <begin position="406"/>
        <end position="493"/>
    </location>
</feature>
<evidence type="ECO:0000313" key="3">
    <source>
        <dbReference type="EMBL" id="KAF1842506.1"/>
    </source>
</evidence>
<keyword evidence="2" id="KW-1133">Transmembrane helix</keyword>
<feature type="region of interest" description="Disordered" evidence="1">
    <location>
        <begin position="118"/>
        <end position="148"/>
    </location>
</feature>
<feature type="compositionally biased region" description="Basic and acidic residues" evidence="1">
    <location>
        <begin position="19"/>
        <end position="28"/>
    </location>
</feature>
<organism evidence="3 4">
    <name type="scientific">Cucurbitaria berberidis CBS 394.84</name>
    <dbReference type="NCBI Taxonomy" id="1168544"/>
    <lineage>
        <taxon>Eukaryota</taxon>
        <taxon>Fungi</taxon>
        <taxon>Dikarya</taxon>
        <taxon>Ascomycota</taxon>
        <taxon>Pezizomycotina</taxon>
        <taxon>Dothideomycetes</taxon>
        <taxon>Pleosporomycetidae</taxon>
        <taxon>Pleosporales</taxon>
        <taxon>Pleosporineae</taxon>
        <taxon>Cucurbitariaceae</taxon>
        <taxon>Cucurbitaria</taxon>
    </lineage>
</organism>
<feature type="compositionally biased region" description="Basic and acidic residues" evidence="1">
    <location>
        <begin position="437"/>
        <end position="446"/>
    </location>
</feature>
<accession>A0A9P4GBI8</accession>
<dbReference type="EMBL" id="ML976618">
    <property type="protein sequence ID" value="KAF1842506.1"/>
    <property type="molecule type" value="Genomic_DNA"/>
</dbReference>
<dbReference type="AlphaFoldDB" id="A0A9P4GBI8"/>
<protein>
    <submittedName>
        <fullName evidence="3">Uncharacterized protein</fullName>
    </submittedName>
</protein>
<reference evidence="3" key="1">
    <citation type="submission" date="2020-01" db="EMBL/GenBank/DDBJ databases">
        <authorList>
            <consortium name="DOE Joint Genome Institute"/>
            <person name="Haridas S."/>
            <person name="Albert R."/>
            <person name="Binder M."/>
            <person name="Bloem J."/>
            <person name="Labutti K."/>
            <person name="Salamov A."/>
            <person name="Andreopoulos B."/>
            <person name="Baker S.E."/>
            <person name="Barry K."/>
            <person name="Bills G."/>
            <person name="Bluhm B.H."/>
            <person name="Cannon C."/>
            <person name="Castanera R."/>
            <person name="Culley D.E."/>
            <person name="Daum C."/>
            <person name="Ezra D."/>
            <person name="Gonzalez J.B."/>
            <person name="Henrissat B."/>
            <person name="Kuo A."/>
            <person name="Liang C."/>
            <person name="Lipzen A."/>
            <person name="Lutzoni F."/>
            <person name="Magnuson J."/>
            <person name="Mondo S."/>
            <person name="Nolan M."/>
            <person name="Ohm R."/>
            <person name="Pangilinan J."/>
            <person name="Park H.-J."/>
            <person name="Ramirez L."/>
            <person name="Alfaro M."/>
            <person name="Sun H."/>
            <person name="Tritt A."/>
            <person name="Yoshinaga Y."/>
            <person name="Zwiers L.-H."/>
            <person name="Turgeon B.G."/>
            <person name="Goodwin S.B."/>
            <person name="Spatafora J.W."/>
            <person name="Crous P.W."/>
            <person name="Grigoriev I.V."/>
        </authorList>
    </citation>
    <scope>NUCLEOTIDE SEQUENCE</scope>
    <source>
        <strain evidence="3">CBS 394.84</strain>
    </source>
</reference>
<gene>
    <name evidence="3" type="ORF">K460DRAFT_294234</name>
</gene>
<keyword evidence="2" id="KW-0812">Transmembrane</keyword>
<evidence type="ECO:0000256" key="1">
    <source>
        <dbReference type="SAM" id="MobiDB-lite"/>
    </source>
</evidence>
<feature type="transmembrane region" description="Helical" evidence="2">
    <location>
        <begin position="366"/>
        <end position="389"/>
    </location>
</feature>
<evidence type="ECO:0000313" key="4">
    <source>
        <dbReference type="Proteomes" id="UP000800039"/>
    </source>
</evidence>
<feature type="compositionally biased region" description="Acidic residues" evidence="1">
    <location>
        <begin position="56"/>
        <end position="72"/>
    </location>
</feature>
<feature type="compositionally biased region" description="Polar residues" evidence="1">
    <location>
        <begin position="411"/>
        <end position="420"/>
    </location>
</feature>
<dbReference type="OrthoDB" id="5398191at2759"/>
<name>A0A9P4GBI8_9PLEO</name>
<keyword evidence="4" id="KW-1185">Reference proteome</keyword>
<feature type="compositionally biased region" description="Basic and acidic residues" evidence="1">
    <location>
        <begin position="135"/>
        <end position="148"/>
    </location>
</feature>
<proteinExistence type="predicted"/>
<dbReference type="RefSeq" id="XP_040785069.1">
    <property type="nucleotide sequence ID" value="XM_040929480.1"/>
</dbReference>
<sequence>MASYLQKLRRHSKQLIPQHESKSVEPKAQESSNISEPVAGPSEPAKSPPAPTVTEPSEEPAAEPVLDEEDEQFLERLAAIASEPEGTPPPLPTRRMEAVDDNGEKKVGRDAQEALMDGADKVALPMSPPETTADTTEKGKEKAKDGGLARKKSVMSYFSLPKFNKKDGDKGKEKVAKDLKTKAVTDKDRAQFADDLLAAAEAAKTAQLTEAQKENKELTDILDQLNLSAVNNRVFSFSKESEELLNKFTQVLKDLVNGAPTAYNDLEKLFTDYDNQLKKMYSGLPPFLQNLVKSLPAKLTATLGPELLAAGAEKPGFDAKMAAGASKGKRSKIPSVPSLKSLVTAQGAVATALRSIVNFLKFRFPALATGTNVIMSLAVFVLLFVFWYCHKRGRETRLEKERLAAEEANSGRVSSASSINDDTDSIFGDKTSKPAQKAKEGEKEAPKPPVIISDTKQIEEQPATVDDMPSVSHLPDPKDGQVPVSAPPPSQRK</sequence>
<dbReference type="GeneID" id="63846732"/>
<feature type="region of interest" description="Disordered" evidence="1">
    <location>
        <begin position="1"/>
        <end position="106"/>
    </location>
</feature>
<evidence type="ECO:0000256" key="2">
    <source>
        <dbReference type="SAM" id="Phobius"/>
    </source>
</evidence>
<dbReference type="Proteomes" id="UP000800039">
    <property type="component" value="Unassembled WGS sequence"/>
</dbReference>
<comment type="caution">
    <text evidence="3">The sequence shown here is derived from an EMBL/GenBank/DDBJ whole genome shotgun (WGS) entry which is preliminary data.</text>
</comment>